<proteinExistence type="predicted"/>
<dbReference type="Proteomes" id="UP000299102">
    <property type="component" value="Unassembled WGS sequence"/>
</dbReference>
<sequence length="106" mass="11227">MSGLASNFRPLITAVPISAGFDRALPLLSLLLQQRRESENPYIALSPHLECAARRSDAPPLAPARHGAADARSGAAGAAAAACSGWRVAARYGSTRRAALLKFRFR</sequence>
<reference evidence="1 2" key="1">
    <citation type="journal article" date="2019" name="Commun. Biol.">
        <title>The bagworm genome reveals a unique fibroin gene that provides high tensile strength.</title>
        <authorList>
            <person name="Kono N."/>
            <person name="Nakamura H."/>
            <person name="Ohtoshi R."/>
            <person name="Tomita M."/>
            <person name="Numata K."/>
            <person name="Arakawa K."/>
        </authorList>
    </citation>
    <scope>NUCLEOTIDE SEQUENCE [LARGE SCALE GENOMIC DNA]</scope>
</reference>
<name>A0A4C1UM97_EUMVA</name>
<comment type="caution">
    <text evidence="1">The sequence shown here is derived from an EMBL/GenBank/DDBJ whole genome shotgun (WGS) entry which is preliminary data.</text>
</comment>
<gene>
    <name evidence="1" type="ORF">EVAR_18749_1</name>
</gene>
<accession>A0A4C1UM97</accession>
<organism evidence="1 2">
    <name type="scientific">Eumeta variegata</name>
    <name type="common">Bagworm moth</name>
    <name type="synonym">Eumeta japonica</name>
    <dbReference type="NCBI Taxonomy" id="151549"/>
    <lineage>
        <taxon>Eukaryota</taxon>
        <taxon>Metazoa</taxon>
        <taxon>Ecdysozoa</taxon>
        <taxon>Arthropoda</taxon>
        <taxon>Hexapoda</taxon>
        <taxon>Insecta</taxon>
        <taxon>Pterygota</taxon>
        <taxon>Neoptera</taxon>
        <taxon>Endopterygota</taxon>
        <taxon>Lepidoptera</taxon>
        <taxon>Glossata</taxon>
        <taxon>Ditrysia</taxon>
        <taxon>Tineoidea</taxon>
        <taxon>Psychidae</taxon>
        <taxon>Oiketicinae</taxon>
        <taxon>Eumeta</taxon>
    </lineage>
</organism>
<dbReference type="AlphaFoldDB" id="A0A4C1UM97"/>
<keyword evidence="2" id="KW-1185">Reference proteome</keyword>
<evidence type="ECO:0000313" key="2">
    <source>
        <dbReference type="Proteomes" id="UP000299102"/>
    </source>
</evidence>
<dbReference type="EMBL" id="BGZK01000195">
    <property type="protein sequence ID" value="GBP27555.1"/>
    <property type="molecule type" value="Genomic_DNA"/>
</dbReference>
<protein>
    <submittedName>
        <fullName evidence="1">Uncharacterized protein</fullName>
    </submittedName>
</protein>
<evidence type="ECO:0000313" key="1">
    <source>
        <dbReference type="EMBL" id="GBP27555.1"/>
    </source>
</evidence>